<organism evidence="2">
    <name type="scientific">Longilinea arvoryzae</name>
    <dbReference type="NCBI Taxonomy" id="360412"/>
    <lineage>
        <taxon>Bacteria</taxon>
        <taxon>Bacillati</taxon>
        <taxon>Chloroflexota</taxon>
        <taxon>Anaerolineae</taxon>
        <taxon>Anaerolineales</taxon>
        <taxon>Anaerolineaceae</taxon>
        <taxon>Longilinea</taxon>
    </lineage>
</organism>
<name>A0A0S7BLB8_9CHLR</name>
<dbReference type="RefSeq" id="WP_075073996.1">
    <property type="nucleotide sequence ID" value="NZ_DF967972.1"/>
</dbReference>
<proteinExistence type="predicted"/>
<evidence type="ECO:0000313" key="2">
    <source>
        <dbReference type="EMBL" id="GAP14763.1"/>
    </source>
</evidence>
<dbReference type="InterPro" id="IPR050744">
    <property type="entry name" value="AI-2_Isomerase_LsrG"/>
</dbReference>
<dbReference type="SUPFAM" id="SSF54909">
    <property type="entry name" value="Dimeric alpha+beta barrel"/>
    <property type="match status" value="1"/>
</dbReference>
<protein>
    <submittedName>
        <fullName evidence="2">Uncharacterized conserved protein</fullName>
    </submittedName>
</protein>
<dbReference type="PROSITE" id="PS51725">
    <property type="entry name" value="ABM"/>
    <property type="match status" value="1"/>
</dbReference>
<reference evidence="2" key="1">
    <citation type="submission" date="2015-07" db="EMBL/GenBank/DDBJ databases">
        <title>Draft Genome Sequences of Anaerolinea thermolimosa IMO-1, Bellilinea caldifistulae GOMI-1, Leptolinea tardivitalis YMTK-2, Levilinea saccharolytica KIBI-1,Longilinea arvoryzae KOME-1, Previously Described as Members of the Anaerolineaceae (Chloroflexi).</title>
        <authorList>
            <person name="Sekiguchi Y."/>
            <person name="Ohashi A."/>
            <person name="Matsuura N."/>
            <person name="Tourlousse M.D."/>
        </authorList>
    </citation>
    <scope>NUCLEOTIDE SEQUENCE [LARGE SCALE GENOMIC DNA]</scope>
    <source>
        <strain evidence="2">KOME-1</strain>
    </source>
</reference>
<dbReference type="AlphaFoldDB" id="A0A0S7BLB8"/>
<dbReference type="GO" id="GO:0005829">
    <property type="term" value="C:cytosol"/>
    <property type="evidence" value="ECO:0007669"/>
    <property type="project" value="TreeGrafter"/>
</dbReference>
<keyword evidence="3" id="KW-1185">Reference proteome</keyword>
<feature type="domain" description="ABM" evidence="1">
    <location>
        <begin position="2"/>
        <end position="91"/>
    </location>
</feature>
<dbReference type="STRING" id="360412.LARV_02538"/>
<accession>A0A0S7BLB8</accession>
<dbReference type="EMBL" id="DF967972">
    <property type="protein sequence ID" value="GAP14763.1"/>
    <property type="molecule type" value="Genomic_DNA"/>
</dbReference>
<evidence type="ECO:0000259" key="1">
    <source>
        <dbReference type="PROSITE" id="PS51725"/>
    </source>
</evidence>
<dbReference type="Pfam" id="PF03992">
    <property type="entry name" value="ABM"/>
    <property type="match status" value="1"/>
</dbReference>
<evidence type="ECO:0000313" key="3">
    <source>
        <dbReference type="Proteomes" id="UP000055060"/>
    </source>
</evidence>
<dbReference type="OrthoDB" id="9812754at2"/>
<sequence length="104" mass="12203">MHIVLVDIHVKPEFLDEFKKATLDNARNSIQEAGVMRFDALQQKEDACRFVLVEVYRQREDQAAHRETAHYIRWRDAVAPMMAEPRVGRIFENVYPDDDSWGKA</sequence>
<gene>
    <name evidence="2" type="ORF">LARV_02538</name>
</gene>
<dbReference type="PANTHER" id="PTHR33336">
    <property type="entry name" value="QUINOL MONOOXYGENASE YGIN-RELATED"/>
    <property type="match status" value="1"/>
</dbReference>
<dbReference type="PANTHER" id="PTHR33336:SF1">
    <property type="entry name" value="(4S)-4-HYDROXY-5-PHOSPHONOOXYPENTANE-2,3-DIONE ISOMERASE"/>
    <property type="match status" value="1"/>
</dbReference>
<dbReference type="InterPro" id="IPR011008">
    <property type="entry name" value="Dimeric_a/b-barrel"/>
</dbReference>
<dbReference type="Proteomes" id="UP000055060">
    <property type="component" value="Unassembled WGS sequence"/>
</dbReference>
<dbReference type="InterPro" id="IPR007138">
    <property type="entry name" value="ABM_dom"/>
</dbReference>
<dbReference type="Gene3D" id="3.30.70.100">
    <property type="match status" value="1"/>
</dbReference>
<dbReference type="GO" id="GO:0016491">
    <property type="term" value="F:oxidoreductase activity"/>
    <property type="evidence" value="ECO:0007669"/>
    <property type="project" value="TreeGrafter"/>
</dbReference>